<keyword evidence="2" id="KW-1133">Transmembrane helix</keyword>
<feature type="domain" description="Protein-glutamine gamma-glutamyltransferase-like C-terminal" evidence="3">
    <location>
        <begin position="176"/>
        <end position="245"/>
    </location>
</feature>
<sequence>MCACGRKGSISSSSDSWRRGNRATRRSPTRSRWPCARPAARPDRVRALPWPVDVPVDPSPPDARELLIRELSDPEYQAAQPTLLDLIGQAISEWLQSLVAPTDGSLDGLVPLVIAVLLAVGIVVAFLVWGVPRINRRSRADDGLFGADERRSAARLRADAADAAARGDHTAATLDAFRALARGLQERTVVTMLPGTTAHEFAGQASAAFPDLSAAVTAAADGFDSVRYAGASGTPALYRSIVDLDASLSRRSPDFTDAPDEVSA</sequence>
<evidence type="ECO:0000313" key="4">
    <source>
        <dbReference type="EMBL" id="RWZ68552.1"/>
    </source>
</evidence>
<evidence type="ECO:0000313" key="5">
    <source>
        <dbReference type="Proteomes" id="UP000288603"/>
    </source>
</evidence>
<dbReference type="InterPro" id="IPR025403">
    <property type="entry name" value="TgpA-like_C"/>
</dbReference>
<comment type="caution">
    <text evidence="4">The sequence shown here is derived from an EMBL/GenBank/DDBJ whole genome shotgun (WGS) entry which is preliminary data.</text>
</comment>
<keyword evidence="5" id="KW-1185">Reference proteome</keyword>
<dbReference type="AlphaFoldDB" id="A0A3S4A2W5"/>
<dbReference type="EMBL" id="RZNC01000001">
    <property type="protein sequence ID" value="RWZ68552.1"/>
    <property type="molecule type" value="Genomic_DNA"/>
</dbReference>
<evidence type="ECO:0000256" key="2">
    <source>
        <dbReference type="SAM" id="Phobius"/>
    </source>
</evidence>
<feature type="compositionally biased region" description="Low complexity" evidence="1">
    <location>
        <begin position="30"/>
        <end position="39"/>
    </location>
</feature>
<keyword evidence="2" id="KW-0472">Membrane</keyword>
<keyword evidence="2" id="KW-0812">Transmembrane</keyword>
<gene>
    <name evidence="4" type="ORF">ELQ92_04930</name>
</gene>
<protein>
    <submittedName>
        <fullName evidence="4">DUF4129 domain-containing protein</fullName>
    </submittedName>
</protein>
<reference evidence="4 5" key="1">
    <citation type="submission" date="2018-12" db="EMBL/GenBank/DDBJ databases">
        <authorList>
            <person name="Li F."/>
        </authorList>
    </citation>
    <scope>NUCLEOTIDE SEQUENCE [LARGE SCALE GENOMIC DNA]</scope>
    <source>
        <strain evidence="4 5">8H24J-4-2</strain>
    </source>
</reference>
<feature type="transmembrane region" description="Helical" evidence="2">
    <location>
        <begin position="108"/>
        <end position="129"/>
    </location>
</feature>
<evidence type="ECO:0000259" key="3">
    <source>
        <dbReference type="Pfam" id="PF13559"/>
    </source>
</evidence>
<feature type="compositionally biased region" description="Basic residues" evidence="1">
    <location>
        <begin position="19"/>
        <end position="29"/>
    </location>
</feature>
<organism evidence="4 5">
    <name type="scientific">Labedella populi</name>
    <dbReference type="NCBI Taxonomy" id="2498850"/>
    <lineage>
        <taxon>Bacteria</taxon>
        <taxon>Bacillati</taxon>
        <taxon>Actinomycetota</taxon>
        <taxon>Actinomycetes</taxon>
        <taxon>Micrococcales</taxon>
        <taxon>Microbacteriaceae</taxon>
        <taxon>Labedella</taxon>
    </lineage>
</organism>
<name>A0A3S4A2W5_9MICO</name>
<accession>A0A3S4A2W5</accession>
<dbReference type="Pfam" id="PF13559">
    <property type="entry name" value="DUF4129"/>
    <property type="match status" value="1"/>
</dbReference>
<feature type="region of interest" description="Disordered" evidence="1">
    <location>
        <begin position="1"/>
        <end position="41"/>
    </location>
</feature>
<dbReference type="OrthoDB" id="3389322at2"/>
<dbReference type="Proteomes" id="UP000288603">
    <property type="component" value="Unassembled WGS sequence"/>
</dbReference>
<proteinExistence type="predicted"/>
<evidence type="ECO:0000256" key="1">
    <source>
        <dbReference type="SAM" id="MobiDB-lite"/>
    </source>
</evidence>